<dbReference type="InterPro" id="IPR051064">
    <property type="entry name" value="SEC14/CRAL-TRIO_domain"/>
</dbReference>
<proteinExistence type="predicted"/>
<dbReference type="Gene3D" id="2.60.120.680">
    <property type="entry name" value="GOLD domain"/>
    <property type="match status" value="1"/>
</dbReference>
<dbReference type="SUPFAM" id="SSF46938">
    <property type="entry name" value="CRAL/TRIO N-terminal domain"/>
    <property type="match status" value="1"/>
</dbReference>
<keyword evidence="5" id="KW-1185">Reference proteome</keyword>
<dbReference type="SUPFAM" id="SSF52087">
    <property type="entry name" value="CRAL/TRIO domain"/>
    <property type="match status" value="1"/>
</dbReference>
<dbReference type="InterPro" id="IPR036273">
    <property type="entry name" value="CRAL/TRIO_N_dom_sf"/>
</dbReference>
<gene>
    <name evidence="4" type="primary">SEC14L3</name>
    <name evidence="4" type="ORF">CDAR_400081</name>
</gene>
<evidence type="ECO:0000259" key="2">
    <source>
        <dbReference type="PROSITE" id="PS50191"/>
    </source>
</evidence>
<dbReference type="EMBL" id="BPLQ01003483">
    <property type="protein sequence ID" value="GIY00786.1"/>
    <property type="molecule type" value="Genomic_DNA"/>
</dbReference>
<dbReference type="InterPro" id="IPR036598">
    <property type="entry name" value="GOLD_dom_sf"/>
</dbReference>
<evidence type="ECO:0000259" key="3">
    <source>
        <dbReference type="PROSITE" id="PS50866"/>
    </source>
</evidence>
<dbReference type="PROSITE" id="PS50866">
    <property type="entry name" value="GOLD"/>
    <property type="match status" value="1"/>
</dbReference>
<dbReference type="Gene3D" id="3.40.525.10">
    <property type="entry name" value="CRAL-TRIO lipid binding domain"/>
    <property type="match status" value="1"/>
</dbReference>
<organism evidence="4 5">
    <name type="scientific">Caerostris darwini</name>
    <dbReference type="NCBI Taxonomy" id="1538125"/>
    <lineage>
        <taxon>Eukaryota</taxon>
        <taxon>Metazoa</taxon>
        <taxon>Ecdysozoa</taxon>
        <taxon>Arthropoda</taxon>
        <taxon>Chelicerata</taxon>
        <taxon>Arachnida</taxon>
        <taxon>Araneae</taxon>
        <taxon>Araneomorphae</taxon>
        <taxon>Entelegynae</taxon>
        <taxon>Araneoidea</taxon>
        <taxon>Araneidae</taxon>
        <taxon>Caerostris</taxon>
    </lineage>
</organism>
<dbReference type="InterPro" id="IPR001251">
    <property type="entry name" value="CRAL-TRIO_dom"/>
</dbReference>
<dbReference type="CDD" id="cd00170">
    <property type="entry name" value="SEC14"/>
    <property type="match status" value="1"/>
</dbReference>
<protein>
    <submittedName>
        <fullName evidence="4">SEC14-like protein 3</fullName>
    </submittedName>
</protein>
<dbReference type="SMART" id="SM00516">
    <property type="entry name" value="SEC14"/>
    <property type="match status" value="1"/>
</dbReference>
<dbReference type="GO" id="GO:0005737">
    <property type="term" value="C:cytoplasm"/>
    <property type="evidence" value="ECO:0007669"/>
    <property type="project" value="TreeGrafter"/>
</dbReference>
<dbReference type="InterPro" id="IPR009038">
    <property type="entry name" value="GOLD_dom"/>
</dbReference>
<feature type="region of interest" description="Disordered" evidence="1">
    <location>
        <begin position="43"/>
        <end position="72"/>
    </location>
</feature>
<dbReference type="PROSITE" id="PS50191">
    <property type="entry name" value="CRAL_TRIO"/>
    <property type="match status" value="1"/>
</dbReference>
<name>A0AAV4PWT9_9ARAC</name>
<reference evidence="4 5" key="1">
    <citation type="submission" date="2021-06" db="EMBL/GenBank/DDBJ databases">
        <title>Caerostris darwini draft genome.</title>
        <authorList>
            <person name="Kono N."/>
            <person name="Arakawa K."/>
        </authorList>
    </citation>
    <scope>NUCLEOTIDE SEQUENCE [LARGE SCALE GENOMIC DNA]</scope>
</reference>
<dbReference type="SUPFAM" id="SSF101576">
    <property type="entry name" value="Supernatant protein factor (SPF), C-terminal domain"/>
    <property type="match status" value="1"/>
</dbReference>
<dbReference type="PANTHER" id="PTHR23324:SF83">
    <property type="entry name" value="SEC14-LIKE PROTEIN 2"/>
    <property type="match status" value="1"/>
</dbReference>
<sequence length="504" mass="57130">MQKFDQAGREGVIGSCERQRAEGDPNNANIPLLQFHQTATLARWGRGGGGGGREGVTGSCERERAEGDPNNANIPLLQFRNNLFKNKSVGRSSKSKTTRKLKFKKQGISLFTKMSSAISPEKEKEAIIELREKALDVLTGDQSEDFFLRKWLIAQNFDLVKAEAMLRQHIKFMRTRGLDKIDESYVPPKATEYFHTKFLGYDNEGSVVRILHLGATDIRGMALSISKIDSIRFATFIILGDGRRQRRERANDIICHKQVYIFDLLGLNWTSIIQRSVIEKTFMLLTNYEKNHPESLKIVYVINAPSFFNFIHNWLKTVLPASILSKVHLVPKEKCSELLGKHIDLSIVPASVGGTMVDENGDPNCPSLYKMPLNSTVPESFMLYNQLGILEKDPAALRTVIECGTVFKVECVVPEPNSSLQWDYQTVGYDVCFGISFKKDQNEESKQILSPRRVESHRIPESGNFSCEEAGIYELVFDNSYSWFTRKELIYKVAVIPPEKNPYE</sequence>
<dbReference type="Pfam" id="PF00650">
    <property type="entry name" value="CRAL_TRIO"/>
    <property type="match status" value="1"/>
</dbReference>
<dbReference type="AlphaFoldDB" id="A0AAV4PWT9"/>
<evidence type="ECO:0000256" key="1">
    <source>
        <dbReference type="SAM" id="MobiDB-lite"/>
    </source>
</evidence>
<feature type="domain" description="GOLD" evidence="3">
    <location>
        <begin position="394"/>
        <end position="495"/>
    </location>
</feature>
<feature type="region of interest" description="Disordered" evidence="1">
    <location>
        <begin position="1"/>
        <end position="31"/>
    </location>
</feature>
<dbReference type="Proteomes" id="UP001054837">
    <property type="component" value="Unassembled WGS sequence"/>
</dbReference>
<evidence type="ECO:0000313" key="4">
    <source>
        <dbReference type="EMBL" id="GIY00786.1"/>
    </source>
</evidence>
<feature type="domain" description="CRAL-TRIO" evidence="2">
    <location>
        <begin position="186"/>
        <end position="360"/>
    </location>
</feature>
<evidence type="ECO:0000313" key="5">
    <source>
        <dbReference type="Proteomes" id="UP001054837"/>
    </source>
</evidence>
<accession>A0AAV4PWT9</accession>
<feature type="compositionally biased region" description="Gly residues" evidence="1">
    <location>
        <begin position="45"/>
        <end position="55"/>
    </location>
</feature>
<comment type="caution">
    <text evidence="4">The sequence shown here is derived from an EMBL/GenBank/DDBJ whole genome shotgun (WGS) entry which is preliminary data.</text>
</comment>
<dbReference type="InterPro" id="IPR036865">
    <property type="entry name" value="CRAL-TRIO_dom_sf"/>
</dbReference>
<dbReference type="PANTHER" id="PTHR23324">
    <property type="entry name" value="SEC14 RELATED PROTEIN"/>
    <property type="match status" value="1"/>
</dbReference>